<evidence type="ECO:0000313" key="3">
    <source>
        <dbReference type="Proteomes" id="UP001501599"/>
    </source>
</evidence>
<name>A0ABP5MH39_9MICO</name>
<protein>
    <recommendedName>
        <fullName evidence="4">Secreted protein</fullName>
    </recommendedName>
</protein>
<dbReference type="Proteomes" id="UP001501599">
    <property type="component" value="Unassembled WGS sequence"/>
</dbReference>
<reference evidence="3" key="1">
    <citation type="journal article" date="2019" name="Int. J. Syst. Evol. Microbiol.">
        <title>The Global Catalogue of Microorganisms (GCM) 10K type strain sequencing project: providing services to taxonomists for standard genome sequencing and annotation.</title>
        <authorList>
            <consortium name="The Broad Institute Genomics Platform"/>
            <consortium name="The Broad Institute Genome Sequencing Center for Infectious Disease"/>
            <person name="Wu L."/>
            <person name="Ma J."/>
        </authorList>
    </citation>
    <scope>NUCLEOTIDE SEQUENCE [LARGE SCALE GENOMIC DNA]</scope>
    <source>
        <strain evidence="3">JCM 16026</strain>
    </source>
</reference>
<evidence type="ECO:0000313" key="2">
    <source>
        <dbReference type="EMBL" id="GAA2173970.1"/>
    </source>
</evidence>
<evidence type="ECO:0008006" key="4">
    <source>
        <dbReference type="Google" id="ProtNLM"/>
    </source>
</evidence>
<accession>A0ABP5MH39</accession>
<keyword evidence="1" id="KW-0732">Signal</keyword>
<dbReference type="InterPro" id="IPR006311">
    <property type="entry name" value="TAT_signal"/>
</dbReference>
<dbReference type="PROSITE" id="PS51257">
    <property type="entry name" value="PROKAR_LIPOPROTEIN"/>
    <property type="match status" value="1"/>
</dbReference>
<gene>
    <name evidence="2" type="ORF">GCM10009846_18090</name>
</gene>
<organism evidence="2 3">
    <name type="scientific">Agrococcus versicolor</name>
    <dbReference type="NCBI Taxonomy" id="501482"/>
    <lineage>
        <taxon>Bacteria</taxon>
        <taxon>Bacillati</taxon>
        <taxon>Actinomycetota</taxon>
        <taxon>Actinomycetes</taxon>
        <taxon>Micrococcales</taxon>
        <taxon>Microbacteriaceae</taxon>
        <taxon>Agrococcus</taxon>
    </lineage>
</organism>
<proteinExistence type="predicted"/>
<dbReference type="RefSeq" id="WP_344342827.1">
    <property type="nucleotide sequence ID" value="NZ_BAAAQT010000006.1"/>
</dbReference>
<keyword evidence="3" id="KW-1185">Reference proteome</keyword>
<dbReference type="EMBL" id="BAAAQT010000006">
    <property type="protein sequence ID" value="GAA2173970.1"/>
    <property type="molecule type" value="Genomic_DNA"/>
</dbReference>
<comment type="caution">
    <text evidence="2">The sequence shown here is derived from an EMBL/GenBank/DDBJ whole genome shotgun (WGS) entry which is preliminary data.</text>
</comment>
<evidence type="ECO:0000256" key="1">
    <source>
        <dbReference type="SAM" id="SignalP"/>
    </source>
</evidence>
<sequence>MTLRRAGMAGALAASAMLLLGCASAPALRADPGPLDHAAADAERLPIGVEPSVEVADDGVLTVTTPRSAWTLEVLEAGPVDLGDLGMFDGSATAEEPPGGSVVGWVCVRATQLEGDPGAWMSDDVRLEVWATPEGPRYDDLTGFAYEPADGALDVYEASGNDLGVPYERVCPIFVVPADVDLSTIAVVPSGGEPVVLER</sequence>
<dbReference type="PROSITE" id="PS51318">
    <property type="entry name" value="TAT"/>
    <property type="match status" value="1"/>
</dbReference>
<feature type="chain" id="PRO_5046415074" description="Secreted protein" evidence="1">
    <location>
        <begin position="30"/>
        <end position="199"/>
    </location>
</feature>
<feature type="signal peptide" evidence="1">
    <location>
        <begin position="1"/>
        <end position="29"/>
    </location>
</feature>